<evidence type="ECO:0000256" key="7">
    <source>
        <dbReference type="ARBA" id="ARBA00029731"/>
    </source>
</evidence>
<organism evidence="11 12">
    <name type="scientific">Acanthoscelides obtectus</name>
    <name type="common">Bean weevil</name>
    <name type="synonym">Bruchus obtectus</name>
    <dbReference type="NCBI Taxonomy" id="200917"/>
    <lineage>
        <taxon>Eukaryota</taxon>
        <taxon>Metazoa</taxon>
        <taxon>Ecdysozoa</taxon>
        <taxon>Arthropoda</taxon>
        <taxon>Hexapoda</taxon>
        <taxon>Insecta</taxon>
        <taxon>Pterygota</taxon>
        <taxon>Neoptera</taxon>
        <taxon>Endopterygota</taxon>
        <taxon>Coleoptera</taxon>
        <taxon>Polyphaga</taxon>
        <taxon>Cucujiformia</taxon>
        <taxon>Chrysomeloidea</taxon>
        <taxon>Chrysomelidae</taxon>
        <taxon>Bruchinae</taxon>
        <taxon>Bruchini</taxon>
        <taxon>Acanthoscelides</taxon>
    </lineage>
</organism>
<accession>A0A9P0KH66</accession>
<dbReference type="PANTHER" id="PTHR42753">
    <property type="entry name" value="MITOCHONDRIAL RIBOSOME PROTEIN L39/PROLYL-TRNA LIGASE FAMILY MEMBER"/>
    <property type="match status" value="1"/>
</dbReference>
<comment type="caution">
    <text evidence="11">The sequence shown here is derived from an EMBL/GenBank/DDBJ whole genome shotgun (WGS) entry which is preliminary data.</text>
</comment>
<sequence length="450" mass="51269">MFREDNRFSMTFKIPLHRVSKLFQPIINISKTSNLPMQDVTSKSQKLMLELGIIHQATPGCFHFLPLGLKALDKLIKIVDSEMQTIGGQKMLFSELTNSRLWKMSGRLKDAGPELFTLKDRHNHHYILSPTYEEVASDLLSLNPPISYKHFPLKVYQISSKFRDETKPRYGLMRGREFLMKDMYSFDIDETSAKDTYNEICTSYDKIFDRIGIDYVKVLGDSGSIGGNLSHEYQFKAPIGEDCIITCNKCNFSANSEVCHEKKCPNCGEQENVLVQTGIEVGHTFLLGDKYSKPLKAFYLGKNAKPQVLQMGSYGLGLSRILAACVELLSTETDIAWPDVLAPYNVAIIPPKAGSKEEQVTKDVPENLYKLLEDSIPQLKDNVLLDDRLSLTIGRRYLDAKRTGYRYIVVINEKSSGEKPTFEMNDTKETDRLYLSQEELIEYVKQNTKF</sequence>
<evidence type="ECO:0000256" key="8">
    <source>
        <dbReference type="ARBA" id="ARBA00047671"/>
    </source>
</evidence>
<dbReference type="PRINTS" id="PR01046">
    <property type="entry name" value="TRNASYNTHPRO"/>
</dbReference>
<dbReference type="EMBL" id="CAKOFQ010006838">
    <property type="protein sequence ID" value="CAH1975647.1"/>
    <property type="molecule type" value="Genomic_DNA"/>
</dbReference>
<feature type="domain" description="Aminoacyl-transfer RNA synthetases class-II family profile" evidence="10">
    <location>
        <begin position="39"/>
        <end position="350"/>
    </location>
</feature>
<dbReference type="EC" id="6.1.1.15" evidence="1"/>
<dbReference type="InterPro" id="IPR004154">
    <property type="entry name" value="Anticodon-bd"/>
</dbReference>
<dbReference type="InterPro" id="IPR045864">
    <property type="entry name" value="aa-tRNA-synth_II/BPL/LPL"/>
</dbReference>
<evidence type="ECO:0000313" key="12">
    <source>
        <dbReference type="Proteomes" id="UP001152888"/>
    </source>
</evidence>
<evidence type="ECO:0000256" key="6">
    <source>
        <dbReference type="ARBA" id="ARBA00023146"/>
    </source>
</evidence>
<dbReference type="SUPFAM" id="SSF52954">
    <property type="entry name" value="Class II aaRS ABD-related"/>
    <property type="match status" value="1"/>
</dbReference>
<reference evidence="11" key="1">
    <citation type="submission" date="2022-03" db="EMBL/GenBank/DDBJ databases">
        <authorList>
            <person name="Sayadi A."/>
        </authorList>
    </citation>
    <scope>NUCLEOTIDE SEQUENCE</scope>
</reference>
<dbReference type="PANTHER" id="PTHR42753:SF10">
    <property type="entry name" value="PROLINE--TRNA LIGASE, MITOCHONDRIAL-RELATED"/>
    <property type="match status" value="1"/>
</dbReference>
<dbReference type="PROSITE" id="PS50862">
    <property type="entry name" value="AA_TRNA_LIGASE_II"/>
    <property type="match status" value="1"/>
</dbReference>
<dbReference type="Pfam" id="PF03129">
    <property type="entry name" value="HGTP_anticodon"/>
    <property type="match status" value="1"/>
</dbReference>
<dbReference type="GO" id="GO:0005739">
    <property type="term" value="C:mitochondrion"/>
    <property type="evidence" value="ECO:0007669"/>
    <property type="project" value="TreeGrafter"/>
</dbReference>
<protein>
    <recommendedName>
        <fullName evidence="9">Probable proline--tRNA ligase, mitochondrial</fullName>
        <ecNumber evidence="1">6.1.1.15</ecNumber>
    </recommendedName>
    <alternativeName>
        <fullName evidence="7">Prolyl-tRNA synthetase</fullName>
    </alternativeName>
</protein>
<dbReference type="InterPro" id="IPR036621">
    <property type="entry name" value="Anticodon-bd_dom_sf"/>
</dbReference>
<dbReference type="GO" id="GO:0004827">
    <property type="term" value="F:proline-tRNA ligase activity"/>
    <property type="evidence" value="ECO:0007669"/>
    <property type="project" value="UniProtKB-EC"/>
</dbReference>
<dbReference type="GO" id="GO:0006433">
    <property type="term" value="P:prolyl-tRNA aminoacylation"/>
    <property type="evidence" value="ECO:0007669"/>
    <property type="project" value="InterPro"/>
</dbReference>
<dbReference type="FunFam" id="3.30.930.10:FF:000042">
    <property type="entry name" value="probable proline--tRNA ligase, mitochondrial"/>
    <property type="match status" value="1"/>
</dbReference>
<evidence type="ECO:0000256" key="5">
    <source>
        <dbReference type="ARBA" id="ARBA00022917"/>
    </source>
</evidence>
<dbReference type="CDD" id="cd00779">
    <property type="entry name" value="ProRS_core_prok"/>
    <property type="match status" value="1"/>
</dbReference>
<dbReference type="Gene3D" id="3.30.930.10">
    <property type="entry name" value="Bira Bifunctional Protein, Domain 2"/>
    <property type="match status" value="1"/>
</dbReference>
<dbReference type="SUPFAM" id="SSF55681">
    <property type="entry name" value="Class II aaRS and biotin synthetases"/>
    <property type="match status" value="1"/>
</dbReference>
<dbReference type="OrthoDB" id="10267474at2759"/>
<keyword evidence="2" id="KW-0436">Ligase</keyword>
<gene>
    <name evidence="11" type="ORF">ACAOBT_LOCUS11706</name>
</gene>
<dbReference type="AlphaFoldDB" id="A0A9P0KH66"/>
<dbReference type="Proteomes" id="UP001152888">
    <property type="component" value="Unassembled WGS sequence"/>
</dbReference>
<keyword evidence="4" id="KW-0067">ATP-binding</keyword>
<evidence type="ECO:0000256" key="2">
    <source>
        <dbReference type="ARBA" id="ARBA00022598"/>
    </source>
</evidence>
<evidence type="ECO:0000256" key="4">
    <source>
        <dbReference type="ARBA" id="ARBA00022840"/>
    </source>
</evidence>
<evidence type="ECO:0000256" key="3">
    <source>
        <dbReference type="ARBA" id="ARBA00022741"/>
    </source>
</evidence>
<dbReference type="InterPro" id="IPR002316">
    <property type="entry name" value="Pro-tRNA-ligase_IIa"/>
</dbReference>
<evidence type="ECO:0000256" key="1">
    <source>
        <dbReference type="ARBA" id="ARBA00012831"/>
    </source>
</evidence>
<keyword evidence="12" id="KW-1185">Reference proteome</keyword>
<evidence type="ECO:0000313" key="11">
    <source>
        <dbReference type="EMBL" id="CAH1975647.1"/>
    </source>
</evidence>
<dbReference type="Pfam" id="PF00587">
    <property type="entry name" value="tRNA-synt_2b"/>
    <property type="match status" value="1"/>
</dbReference>
<proteinExistence type="predicted"/>
<keyword evidence="6" id="KW-0030">Aminoacyl-tRNA synthetase</keyword>
<keyword evidence="5" id="KW-0648">Protein biosynthesis</keyword>
<comment type="catalytic activity">
    <reaction evidence="8">
        <text>tRNA(Pro) + L-proline + ATP = L-prolyl-tRNA(Pro) + AMP + diphosphate</text>
        <dbReference type="Rhea" id="RHEA:14305"/>
        <dbReference type="Rhea" id="RHEA-COMP:9700"/>
        <dbReference type="Rhea" id="RHEA-COMP:9702"/>
        <dbReference type="ChEBI" id="CHEBI:30616"/>
        <dbReference type="ChEBI" id="CHEBI:33019"/>
        <dbReference type="ChEBI" id="CHEBI:60039"/>
        <dbReference type="ChEBI" id="CHEBI:78442"/>
        <dbReference type="ChEBI" id="CHEBI:78532"/>
        <dbReference type="ChEBI" id="CHEBI:456215"/>
        <dbReference type="EC" id="6.1.1.15"/>
    </reaction>
</comment>
<keyword evidence="3" id="KW-0547">Nucleotide-binding</keyword>
<evidence type="ECO:0000259" key="10">
    <source>
        <dbReference type="PROSITE" id="PS50862"/>
    </source>
</evidence>
<dbReference type="InterPro" id="IPR006195">
    <property type="entry name" value="aa-tRNA-synth_II"/>
</dbReference>
<dbReference type="InterPro" id="IPR050062">
    <property type="entry name" value="Pro-tRNA_synthetase"/>
</dbReference>
<dbReference type="InterPro" id="IPR033730">
    <property type="entry name" value="ProRS_core_prok"/>
</dbReference>
<dbReference type="Gene3D" id="3.40.50.800">
    <property type="entry name" value="Anticodon-binding domain"/>
    <property type="match status" value="1"/>
</dbReference>
<evidence type="ECO:0000256" key="9">
    <source>
        <dbReference type="ARBA" id="ARBA00071545"/>
    </source>
</evidence>
<dbReference type="InterPro" id="IPR002314">
    <property type="entry name" value="aa-tRNA-synt_IIb"/>
</dbReference>
<dbReference type="GO" id="GO:0005524">
    <property type="term" value="F:ATP binding"/>
    <property type="evidence" value="ECO:0007669"/>
    <property type="project" value="UniProtKB-KW"/>
</dbReference>
<name>A0A9P0KH66_ACAOB</name>